<evidence type="ECO:0000256" key="6">
    <source>
        <dbReference type="SAM" id="MobiDB-lite"/>
    </source>
</evidence>
<feature type="transmembrane region" description="Helical" evidence="7">
    <location>
        <begin position="848"/>
        <end position="866"/>
    </location>
</feature>
<evidence type="ECO:0000256" key="7">
    <source>
        <dbReference type="SAM" id="Phobius"/>
    </source>
</evidence>
<feature type="transmembrane region" description="Helical" evidence="7">
    <location>
        <begin position="267"/>
        <end position="288"/>
    </location>
</feature>
<keyword evidence="4 7" id="KW-1133">Transmembrane helix</keyword>
<feature type="domain" description="SSD" evidence="8">
    <location>
        <begin position="244"/>
        <end position="372"/>
    </location>
</feature>
<feature type="transmembrane region" description="Helical" evidence="7">
    <location>
        <begin position="421"/>
        <end position="439"/>
    </location>
</feature>
<evidence type="ECO:0000313" key="10">
    <source>
        <dbReference type="Proteomes" id="UP000004509"/>
    </source>
</evidence>
<feature type="transmembrane region" description="Helical" evidence="7">
    <location>
        <begin position="218"/>
        <end position="234"/>
    </location>
</feature>
<protein>
    <recommendedName>
        <fullName evidence="8">SSD domain-containing protein</fullName>
    </recommendedName>
</protein>
<evidence type="ECO:0000256" key="4">
    <source>
        <dbReference type="ARBA" id="ARBA00022989"/>
    </source>
</evidence>
<evidence type="ECO:0000256" key="5">
    <source>
        <dbReference type="ARBA" id="ARBA00023136"/>
    </source>
</evidence>
<dbReference type="PRINTS" id="PR00702">
    <property type="entry name" value="ACRIFLAVINRP"/>
</dbReference>
<feature type="transmembrane region" description="Helical" evidence="7">
    <location>
        <begin position="797"/>
        <end position="815"/>
    </location>
</feature>
<proteinExistence type="predicted"/>
<dbReference type="GO" id="GO:0022857">
    <property type="term" value="F:transmembrane transporter activity"/>
    <property type="evidence" value="ECO:0007669"/>
    <property type="project" value="InterPro"/>
</dbReference>
<dbReference type="RefSeq" id="WP_006189237.1">
    <property type="nucleotide sequence ID" value="NZ_ACYH01000047.1"/>
</dbReference>
<feature type="region of interest" description="Disordered" evidence="6">
    <location>
        <begin position="541"/>
        <end position="640"/>
    </location>
</feature>
<feature type="compositionally biased region" description="Low complexity" evidence="6">
    <location>
        <begin position="626"/>
        <end position="637"/>
    </location>
</feature>
<dbReference type="OrthoDB" id="9809027at2"/>
<dbReference type="InterPro" id="IPR050545">
    <property type="entry name" value="Mycobact_MmpL"/>
</dbReference>
<dbReference type="InterPro" id="IPR004869">
    <property type="entry name" value="MMPL_dom"/>
</dbReference>
<comment type="caution">
    <text evidence="9">The sequence shown here is derived from an EMBL/GenBank/DDBJ whole genome shotgun (WGS) entry which is preliminary data.</text>
</comment>
<dbReference type="PROSITE" id="PS50156">
    <property type="entry name" value="SSD"/>
    <property type="match status" value="2"/>
</dbReference>
<dbReference type="AlphaFoldDB" id="C8PRM1"/>
<evidence type="ECO:0000259" key="8">
    <source>
        <dbReference type="PROSITE" id="PS50156"/>
    </source>
</evidence>
<dbReference type="Gene3D" id="1.20.1640.10">
    <property type="entry name" value="Multidrug efflux transporter AcrB transmembrane domain"/>
    <property type="match status" value="2"/>
</dbReference>
<evidence type="ECO:0000256" key="2">
    <source>
        <dbReference type="ARBA" id="ARBA00022475"/>
    </source>
</evidence>
<dbReference type="Pfam" id="PF03176">
    <property type="entry name" value="MMPL"/>
    <property type="match status" value="2"/>
</dbReference>
<feature type="compositionally biased region" description="Polar residues" evidence="6">
    <location>
        <begin position="548"/>
        <end position="561"/>
    </location>
</feature>
<dbReference type="GO" id="GO:0005886">
    <property type="term" value="C:plasma membrane"/>
    <property type="evidence" value="ECO:0007669"/>
    <property type="project" value="UniProtKB-SubCell"/>
</dbReference>
<evidence type="ECO:0000256" key="3">
    <source>
        <dbReference type="ARBA" id="ARBA00022692"/>
    </source>
</evidence>
<dbReference type="PANTHER" id="PTHR33406">
    <property type="entry name" value="MEMBRANE PROTEIN MJ1562-RELATED"/>
    <property type="match status" value="1"/>
</dbReference>
<dbReference type="PANTHER" id="PTHR33406:SF13">
    <property type="entry name" value="MEMBRANE PROTEIN YDFJ"/>
    <property type="match status" value="1"/>
</dbReference>
<name>C8PRM1_9SPIR</name>
<feature type="transmembrane region" description="Helical" evidence="7">
    <location>
        <begin position="322"/>
        <end position="341"/>
    </location>
</feature>
<keyword evidence="5 7" id="KW-0472">Membrane</keyword>
<accession>C8PRM1</accession>
<feature type="transmembrane region" description="Helical" evidence="7">
    <location>
        <begin position="822"/>
        <end position="842"/>
    </location>
</feature>
<feature type="transmembrane region" description="Helical" evidence="7">
    <location>
        <begin position="897"/>
        <end position="918"/>
    </location>
</feature>
<dbReference type="Proteomes" id="UP000004509">
    <property type="component" value="Unassembled WGS sequence"/>
</dbReference>
<feature type="transmembrane region" description="Helical" evidence="7">
    <location>
        <begin position="353"/>
        <end position="378"/>
    </location>
</feature>
<dbReference type="EMBL" id="ACYH01000047">
    <property type="protein sequence ID" value="EEV19874.1"/>
    <property type="molecule type" value="Genomic_DNA"/>
</dbReference>
<sequence>MNYRKSYAYAVIAVITVVTVFFGFMIPNIVMDNELRHFFPEKHPSNIRFDQLTKDFGDQYAMDVVVETDEDTIFRSDYIGVIKNITEELSLLDNVVKVRSLTNVEFITSKDGSIVAENLLPEQFSGTAAEIQAVKQKIFEWPHAYIGTIISDNFKGVQIVMTISSSSTPAEVSALYNNTIAVIRKNLQTVNGLSYKIAGDPVLAEHAKLFMYADLRNLIPLITAVVLLCLFLSFKNIEGTILPLLAVLVSTVWTIGTMALLGEPLTIVSSCLPVLLIAVGSAYGIHIINHYYQHLEQQPLIASREQHNALVAETLKGVRAPVLLAGITTIAGFISTITSPIKPLKSFATFSAYGIVIELAVAFALIPALLFLKPLTLVQKQQKRMSMRTVKQQARLASLGVKMGGEGLTHKIYLFLNRRRAGFVVILLAIIGLSVWGVHRLNIESAFLEYFPKNSEIREGVSYIDSHYVGSTGFSLVIDGKTKGSMCEPEILKQMDGLSSFLTDNHADIGTILSFSDFIKRLNQVMHKDIQPEAAGTEMFGSGMNAAKSGSNGADTDSGGTDSFFAEADSESEAGSFFADNGDDTQTAPSETGSFFSDSGTDSGTGSFFTDSGETTQTAGAGNGEAVPADSSAPAAANGTDGASFAAQYRGKTLTADEVTALFIAAYAQSGGKDVTVPEFITALQKMLNYNGAAYDEIPYDVSKYPVARREELKNLISQYLLLYSGSLDDLVDEQLEPSKTRMQIMMRVHDTGKIKAVIDDAKRYAHQHFPEGYTLEAAGLGELETAMTSMIIGSQVSSLLLAIVIVFCILSLYYRSPFAGLIGAVPLGVSILMNFGIMGLARINLDMVTSLVAAIAIGIGIDYTVHFMNNYHKERIKTDDLTAVTVNTLKLSGKGIMVNAASVGFGFVVLCFSHFIVLRFVGFLVAVVMLTSSVAAMTILPVLLNIFKPRFMAVNR</sequence>
<feature type="transmembrane region" description="Helical" evidence="7">
    <location>
        <begin position="7"/>
        <end position="30"/>
    </location>
</feature>
<evidence type="ECO:0000313" key="9">
    <source>
        <dbReference type="EMBL" id="EEV19874.1"/>
    </source>
</evidence>
<evidence type="ECO:0000256" key="1">
    <source>
        <dbReference type="ARBA" id="ARBA00004651"/>
    </source>
</evidence>
<dbReference type="InterPro" id="IPR001036">
    <property type="entry name" value="Acrflvin-R"/>
</dbReference>
<reference evidence="9 10" key="1">
    <citation type="submission" date="2009-07" db="EMBL/GenBank/DDBJ databases">
        <authorList>
            <person name="Madupu R."/>
            <person name="Sebastian Y."/>
            <person name="Durkin A.S."/>
            <person name="Torralba M."/>
            <person name="Methe B."/>
            <person name="Sutton G.G."/>
            <person name="Strausberg R.L."/>
            <person name="Nelson K.E."/>
        </authorList>
    </citation>
    <scope>NUCLEOTIDE SEQUENCE [LARGE SCALE GENOMIC DNA]</scope>
    <source>
        <strain evidence="9 10">ATCC 35580</strain>
    </source>
</reference>
<feature type="domain" description="SSD" evidence="8">
    <location>
        <begin position="821"/>
        <end position="947"/>
    </location>
</feature>
<gene>
    <name evidence="9" type="ORF">TREVI0001_0003</name>
</gene>
<keyword evidence="3 7" id="KW-0812">Transmembrane</keyword>
<feature type="transmembrane region" description="Helical" evidence="7">
    <location>
        <begin position="241"/>
        <end position="261"/>
    </location>
</feature>
<dbReference type="SUPFAM" id="SSF82866">
    <property type="entry name" value="Multidrug efflux transporter AcrB transmembrane domain"/>
    <property type="match status" value="2"/>
</dbReference>
<feature type="transmembrane region" description="Helical" evidence="7">
    <location>
        <begin position="924"/>
        <end position="948"/>
    </location>
</feature>
<organism evidence="9 10">
    <name type="scientific">Treponema vincentii ATCC 35580</name>
    <dbReference type="NCBI Taxonomy" id="596324"/>
    <lineage>
        <taxon>Bacteria</taxon>
        <taxon>Pseudomonadati</taxon>
        <taxon>Spirochaetota</taxon>
        <taxon>Spirochaetia</taxon>
        <taxon>Spirochaetales</taxon>
        <taxon>Treponemataceae</taxon>
        <taxon>Treponema</taxon>
    </lineage>
</organism>
<feature type="compositionally biased region" description="Low complexity" evidence="6">
    <location>
        <begin position="592"/>
        <end position="616"/>
    </location>
</feature>
<dbReference type="InterPro" id="IPR000731">
    <property type="entry name" value="SSD"/>
</dbReference>
<keyword evidence="2" id="KW-1003">Cell membrane</keyword>
<dbReference type="eggNOG" id="COG1033">
    <property type="taxonomic scope" value="Bacteria"/>
</dbReference>
<comment type="subcellular location">
    <subcellularLocation>
        <location evidence="1">Cell membrane</location>
        <topology evidence="1">Multi-pass membrane protein</topology>
    </subcellularLocation>
</comment>
<dbReference type="STRING" id="596324.TREVI0001_0003"/>